<dbReference type="KEGG" id="des:DSOUD_2148"/>
<sequence>MIRSLLSWMTAAAVCSVLLSGCEEKTPPPVAQPSTTKIPAPAEKSAIPDVSDGESAALAPEAYVYSPLGRRDPFQPLVAVEKMKSTPAASEIPLTPLQKFDIGQFKLIGVIVGKGESKAMVVAPDGKSYILKRGVPIGKNRGVVEKIRPDSVLVKERYEDFTGAVRENILEIQLPNREGVE</sequence>
<dbReference type="PATRIC" id="fig|1603606.3.peg.2321"/>
<dbReference type="PROSITE" id="PS51257">
    <property type="entry name" value="PROKAR_LIPOPROTEIN"/>
    <property type="match status" value="1"/>
</dbReference>
<dbReference type="OrthoDB" id="9788988at2"/>
<feature type="region of interest" description="Disordered" evidence="1">
    <location>
        <begin position="25"/>
        <end position="51"/>
    </location>
</feature>
<protein>
    <submittedName>
        <fullName evidence="2">Type IV pilus assembly protein PilP</fullName>
    </submittedName>
</protein>
<proteinExistence type="predicted"/>
<dbReference type="Pfam" id="PF04351">
    <property type="entry name" value="PilP"/>
    <property type="match status" value="1"/>
</dbReference>
<dbReference type="Gene3D" id="2.30.30.830">
    <property type="match status" value="1"/>
</dbReference>
<accession>A0A0M3QFZ3</accession>
<dbReference type="RefSeq" id="WP_053550965.1">
    <property type="nucleotide sequence ID" value="NZ_CP010802.1"/>
</dbReference>
<evidence type="ECO:0000256" key="1">
    <source>
        <dbReference type="SAM" id="MobiDB-lite"/>
    </source>
</evidence>
<organism evidence="2 3">
    <name type="scientific">Desulfuromonas soudanensis</name>
    <dbReference type="NCBI Taxonomy" id="1603606"/>
    <lineage>
        <taxon>Bacteria</taxon>
        <taxon>Pseudomonadati</taxon>
        <taxon>Thermodesulfobacteriota</taxon>
        <taxon>Desulfuromonadia</taxon>
        <taxon>Desulfuromonadales</taxon>
        <taxon>Desulfuromonadaceae</taxon>
        <taxon>Desulfuromonas</taxon>
    </lineage>
</organism>
<dbReference type="EMBL" id="CP010802">
    <property type="protein sequence ID" value="ALC16913.1"/>
    <property type="molecule type" value="Genomic_DNA"/>
</dbReference>
<gene>
    <name evidence="2" type="primary">pilP</name>
    <name evidence="2" type="ORF">DSOUD_2148</name>
</gene>
<dbReference type="Proteomes" id="UP000057158">
    <property type="component" value="Chromosome"/>
</dbReference>
<dbReference type="InterPro" id="IPR007446">
    <property type="entry name" value="PilP"/>
</dbReference>
<evidence type="ECO:0000313" key="2">
    <source>
        <dbReference type="EMBL" id="ALC16913.1"/>
    </source>
</evidence>
<dbReference type="STRING" id="1603606.DSOUD_2148"/>
<dbReference type="AlphaFoldDB" id="A0A0M3QFZ3"/>
<reference evidence="2 3" key="1">
    <citation type="submission" date="2015-07" db="EMBL/GenBank/DDBJ databases">
        <title>Isolation and Genomic Characterization of a Novel Halophilic Metal-Reducing Deltaproteobacterium from the Deep Subsurface.</title>
        <authorList>
            <person name="Badalamenti J.P."/>
            <person name="Summers Z.M."/>
            <person name="Gralnick J.A."/>
            <person name="Bond D.R."/>
        </authorList>
    </citation>
    <scope>NUCLEOTIDE SEQUENCE [LARGE SCALE GENOMIC DNA]</scope>
    <source>
        <strain evidence="2 3">WTL</strain>
    </source>
</reference>
<keyword evidence="3" id="KW-1185">Reference proteome</keyword>
<name>A0A0M3QFZ3_9BACT</name>
<evidence type="ECO:0000313" key="3">
    <source>
        <dbReference type="Proteomes" id="UP000057158"/>
    </source>
</evidence>